<evidence type="ECO:0000313" key="1">
    <source>
        <dbReference type="EMBL" id="MPC95865.1"/>
    </source>
</evidence>
<sequence length="44" mass="5187">MNQARAHPRLTWARVVHLRPRDEQVSQPHPRRIISNCWGRTATS</sequence>
<reference evidence="1 2" key="1">
    <citation type="submission" date="2019-05" db="EMBL/GenBank/DDBJ databases">
        <title>Another draft genome of Portunus trituberculatus and its Hox gene families provides insights of decapod evolution.</title>
        <authorList>
            <person name="Jeong J.-H."/>
            <person name="Song I."/>
            <person name="Kim S."/>
            <person name="Choi T."/>
            <person name="Kim D."/>
            <person name="Ryu S."/>
            <person name="Kim W."/>
        </authorList>
    </citation>
    <scope>NUCLEOTIDE SEQUENCE [LARGE SCALE GENOMIC DNA]</scope>
    <source>
        <tissue evidence="1">Muscle</tissue>
    </source>
</reference>
<evidence type="ECO:0000313" key="2">
    <source>
        <dbReference type="Proteomes" id="UP000324222"/>
    </source>
</evidence>
<keyword evidence="2" id="KW-1185">Reference proteome</keyword>
<comment type="caution">
    <text evidence="1">The sequence shown here is derived from an EMBL/GenBank/DDBJ whole genome shotgun (WGS) entry which is preliminary data.</text>
</comment>
<gene>
    <name evidence="1" type="ORF">E2C01_091094</name>
</gene>
<dbReference type="Proteomes" id="UP000324222">
    <property type="component" value="Unassembled WGS sequence"/>
</dbReference>
<proteinExistence type="predicted"/>
<organism evidence="1 2">
    <name type="scientific">Portunus trituberculatus</name>
    <name type="common">Swimming crab</name>
    <name type="synonym">Neptunus trituberculatus</name>
    <dbReference type="NCBI Taxonomy" id="210409"/>
    <lineage>
        <taxon>Eukaryota</taxon>
        <taxon>Metazoa</taxon>
        <taxon>Ecdysozoa</taxon>
        <taxon>Arthropoda</taxon>
        <taxon>Crustacea</taxon>
        <taxon>Multicrustacea</taxon>
        <taxon>Malacostraca</taxon>
        <taxon>Eumalacostraca</taxon>
        <taxon>Eucarida</taxon>
        <taxon>Decapoda</taxon>
        <taxon>Pleocyemata</taxon>
        <taxon>Brachyura</taxon>
        <taxon>Eubrachyura</taxon>
        <taxon>Portunoidea</taxon>
        <taxon>Portunidae</taxon>
        <taxon>Portuninae</taxon>
        <taxon>Portunus</taxon>
    </lineage>
</organism>
<dbReference type="AlphaFoldDB" id="A0A5B7JMM4"/>
<name>A0A5B7JMM4_PORTR</name>
<accession>A0A5B7JMM4</accession>
<dbReference type="EMBL" id="VSRR010103812">
    <property type="protein sequence ID" value="MPC95865.1"/>
    <property type="molecule type" value="Genomic_DNA"/>
</dbReference>
<protein>
    <submittedName>
        <fullName evidence="1">Uncharacterized protein</fullName>
    </submittedName>
</protein>